<protein>
    <submittedName>
        <fullName evidence="4">Septum formation family protein</fullName>
    </submittedName>
</protein>
<evidence type="ECO:0000259" key="3">
    <source>
        <dbReference type="Pfam" id="PF13845"/>
    </source>
</evidence>
<reference evidence="4 5" key="1">
    <citation type="submission" date="2021-05" db="EMBL/GenBank/DDBJ databases">
        <title>Mycobacterium acidophilum sp. nov., an extremely acid-tolerant member of the genus Mycobacterium.</title>
        <authorList>
            <person name="Xia J."/>
        </authorList>
    </citation>
    <scope>NUCLEOTIDE SEQUENCE [LARGE SCALE GENOMIC DNA]</scope>
    <source>
        <strain evidence="4 5">M1</strain>
    </source>
</reference>
<keyword evidence="2" id="KW-0472">Membrane</keyword>
<evidence type="ECO:0000256" key="2">
    <source>
        <dbReference type="SAM" id="Phobius"/>
    </source>
</evidence>
<feature type="region of interest" description="Disordered" evidence="1">
    <location>
        <begin position="60"/>
        <end position="86"/>
    </location>
</feature>
<evidence type="ECO:0000313" key="4">
    <source>
        <dbReference type="EMBL" id="MBS9535206.1"/>
    </source>
</evidence>
<organism evidence="4 5">
    <name type="scientific">Mycolicibacter acidiphilus</name>
    <dbReference type="NCBI Taxonomy" id="2835306"/>
    <lineage>
        <taxon>Bacteria</taxon>
        <taxon>Bacillati</taxon>
        <taxon>Actinomycetota</taxon>
        <taxon>Actinomycetes</taxon>
        <taxon>Mycobacteriales</taxon>
        <taxon>Mycobacteriaceae</taxon>
        <taxon>Mycolicibacter</taxon>
    </lineage>
</organism>
<keyword evidence="2" id="KW-1133">Transmembrane helix</keyword>
<dbReference type="EMBL" id="JAHCLR010000038">
    <property type="protein sequence ID" value="MBS9535206.1"/>
    <property type="molecule type" value="Genomic_DNA"/>
</dbReference>
<feature type="transmembrane region" description="Helical" evidence="2">
    <location>
        <begin position="32"/>
        <end position="53"/>
    </location>
</feature>
<gene>
    <name evidence="4" type="ORF">KIH27_16585</name>
</gene>
<evidence type="ECO:0000256" key="1">
    <source>
        <dbReference type="SAM" id="MobiDB-lite"/>
    </source>
</evidence>
<comment type="caution">
    <text evidence="4">The sequence shown here is derived from an EMBL/GenBank/DDBJ whole genome shotgun (WGS) entry which is preliminary data.</text>
</comment>
<evidence type="ECO:0000313" key="5">
    <source>
        <dbReference type="Proteomes" id="UP001519535"/>
    </source>
</evidence>
<sequence>MEPMSKPVDQDDPPARRHSWLRAPQASATRRTLLLTALGALIIAGAATVLPPAGEGHGGLLPRLRSDTALSSGGKGAAPALGSGIGKGNEAIDRAASGDCLTWPDDDLDAATIVGCGEEHKFEVAGPVDMKMFPGAEYGPAAPPPSTARIEQITQEQCESSVRRYLGPRFDPHSKFVASMLWAGDRAWRQRGERRMLCGLQMPGVEGQVAFIGKVVDIDQSKVWPAGTCLGIDPATNQPNDVPVDCAAPHTKEVTGTVNLAERFGDVLPPEPEQDTFIKDTCARLTDAYLAPVQLRDTTLTLTYATVSLPSWSAGSREVACSLGATLGNGGWAVLVNSARGPLLINGQPPIPPPEIPVERLNQLPAGSGSGH</sequence>
<feature type="domain" description="Septum formation-related" evidence="3">
    <location>
        <begin position="98"/>
        <end position="321"/>
    </location>
</feature>
<feature type="region of interest" description="Disordered" evidence="1">
    <location>
        <begin position="1"/>
        <end position="23"/>
    </location>
</feature>
<dbReference type="InterPro" id="IPR026004">
    <property type="entry name" value="Septum_form"/>
</dbReference>
<accession>A0ABS5RNY6</accession>
<dbReference type="Proteomes" id="UP001519535">
    <property type="component" value="Unassembled WGS sequence"/>
</dbReference>
<proteinExistence type="predicted"/>
<keyword evidence="5" id="KW-1185">Reference proteome</keyword>
<keyword evidence="2" id="KW-0812">Transmembrane</keyword>
<name>A0ABS5RNY6_9MYCO</name>
<dbReference type="Pfam" id="PF13845">
    <property type="entry name" value="Septum_form"/>
    <property type="match status" value="1"/>
</dbReference>